<dbReference type="OrthoDB" id="7581460at2"/>
<evidence type="ECO:0000313" key="2">
    <source>
        <dbReference type="Proteomes" id="UP000198767"/>
    </source>
</evidence>
<reference evidence="1 2" key="1">
    <citation type="submission" date="2016-10" db="EMBL/GenBank/DDBJ databases">
        <authorList>
            <person name="de Groot N.N."/>
        </authorList>
    </citation>
    <scope>NUCLEOTIDE SEQUENCE [LARGE SCALE GENOMIC DNA]</scope>
    <source>
        <strain evidence="1 2">U95</strain>
    </source>
</reference>
<sequence length="182" mass="20944">MKAHAEHIDGARVNKGASKIARHAFLQFPTDLDITPETEQMMLDQAVEFVNQTHGGQAVFRGRLDRDEKGRHGVDVFFAPRYAKTTKRGNTDWISLTKFGKERAVETFGQKPLRKKNNEGEFKPVEDDDGNPVMVDCDSQYYQGRAFQDLWFKHLRDQVGLDWVERGKRKLGRDQDRLAVSH</sequence>
<protein>
    <submittedName>
        <fullName evidence="1">Uncharacterized protein</fullName>
    </submittedName>
</protein>
<dbReference type="STRING" id="1156985.SAMN04488118_102216"/>
<organism evidence="1 2">
    <name type="scientific">Epibacterium ulvae</name>
    <dbReference type="NCBI Taxonomy" id="1156985"/>
    <lineage>
        <taxon>Bacteria</taxon>
        <taxon>Pseudomonadati</taxon>
        <taxon>Pseudomonadota</taxon>
        <taxon>Alphaproteobacteria</taxon>
        <taxon>Rhodobacterales</taxon>
        <taxon>Roseobacteraceae</taxon>
        <taxon>Epibacterium</taxon>
    </lineage>
</organism>
<evidence type="ECO:0000313" key="1">
    <source>
        <dbReference type="EMBL" id="SCZ53943.1"/>
    </source>
</evidence>
<accession>A0A1G5PWP0</accession>
<proteinExistence type="predicted"/>
<name>A0A1G5PWP0_9RHOB</name>
<gene>
    <name evidence="1" type="ORF">SAMN04488118_102216</name>
</gene>
<dbReference type="Proteomes" id="UP000198767">
    <property type="component" value="Unassembled WGS sequence"/>
</dbReference>
<dbReference type="RefSeq" id="WP_090216340.1">
    <property type="nucleotide sequence ID" value="NZ_FMWG01000002.1"/>
</dbReference>
<keyword evidence="2" id="KW-1185">Reference proteome</keyword>
<dbReference type="AlphaFoldDB" id="A0A1G5PWP0"/>
<dbReference type="EMBL" id="FMWG01000002">
    <property type="protein sequence ID" value="SCZ53943.1"/>
    <property type="molecule type" value="Genomic_DNA"/>
</dbReference>